<evidence type="ECO:0000256" key="1">
    <source>
        <dbReference type="ARBA" id="ARBA00010800"/>
    </source>
</evidence>
<keyword evidence="2" id="KW-0819">tRNA processing</keyword>
<dbReference type="Proteomes" id="UP000784294">
    <property type="component" value="Unassembled WGS sequence"/>
</dbReference>
<dbReference type="SUPFAM" id="SSF160350">
    <property type="entry name" value="Rnp2-like"/>
    <property type="match status" value="1"/>
</dbReference>
<comment type="caution">
    <text evidence="3">The sequence shown here is derived from an EMBL/GenBank/DDBJ whole genome shotgun (WGS) entry which is preliminary data.</text>
</comment>
<comment type="similarity">
    <text evidence="1">Belongs to the eukaryotic/archaeal RNase P protein component 2 family.</text>
</comment>
<dbReference type="AlphaFoldDB" id="A0A3S4ZX83"/>
<dbReference type="OrthoDB" id="24745at2759"/>
<dbReference type="EMBL" id="CAAALY010054725">
    <property type="protein sequence ID" value="VEL22102.1"/>
    <property type="molecule type" value="Genomic_DNA"/>
</dbReference>
<dbReference type="GO" id="GO:0030681">
    <property type="term" value="C:multimeric ribonuclease P complex"/>
    <property type="evidence" value="ECO:0007669"/>
    <property type="project" value="TreeGrafter"/>
</dbReference>
<name>A0A3S4ZX83_9PLAT</name>
<dbReference type="GO" id="GO:0033204">
    <property type="term" value="F:ribonuclease P RNA binding"/>
    <property type="evidence" value="ECO:0007669"/>
    <property type="project" value="TreeGrafter"/>
</dbReference>
<evidence type="ECO:0000313" key="4">
    <source>
        <dbReference type="Proteomes" id="UP000784294"/>
    </source>
</evidence>
<dbReference type="PANTHER" id="PTHR15441:SF2">
    <property type="entry name" value="RIBONUCLEASE P_MRP PROTEIN SUBUNIT POP5"/>
    <property type="match status" value="1"/>
</dbReference>
<reference evidence="3" key="1">
    <citation type="submission" date="2018-11" db="EMBL/GenBank/DDBJ databases">
        <authorList>
            <consortium name="Pathogen Informatics"/>
        </authorList>
    </citation>
    <scope>NUCLEOTIDE SEQUENCE</scope>
</reference>
<dbReference type="GO" id="GO:0001682">
    <property type="term" value="P:tRNA 5'-leader removal"/>
    <property type="evidence" value="ECO:0007669"/>
    <property type="project" value="InterPro"/>
</dbReference>
<keyword evidence="4" id="KW-1185">Reference proteome</keyword>
<sequence>MIKPGTSVLANSQKSHAAICSKPETNSDTDEVSSTEDLLLSCDDAEKDEGTFLDEAEYKDSDVIDNRTIVFRIRDAVHQAHGSLGLGILARFRVVHWSPSSGLLIVRCLRHVEIVRQLISALTLITEFKSRSLFN</sequence>
<dbReference type="Pfam" id="PF01900">
    <property type="entry name" value="RNase_P_Rpp14"/>
    <property type="match status" value="1"/>
</dbReference>
<accession>A0A3S4ZX83</accession>
<dbReference type="PANTHER" id="PTHR15441">
    <property type="entry name" value="RIBONUCLEASE P PROTEIN SUBUNIT P14"/>
    <property type="match status" value="1"/>
</dbReference>
<evidence type="ECO:0000256" key="2">
    <source>
        <dbReference type="ARBA" id="ARBA00022694"/>
    </source>
</evidence>
<dbReference type="GO" id="GO:0005730">
    <property type="term" value="C:nucleolus"/>
    <property type="evidence" value="ECO:0007669"/>
    <property type="project" value="TreeGrafter"/>
</dbReference>
<dbReference type="InterPro" id="IPR038085">
    <property type="entry name" value="Rnp2-like_sf"/>
</dbReference>
<organism evidence="3 4">
    <name type="scientific">Protopolystoma xenopodis</name>
    <dbReference type="NCBI Taxonomy" id="117903"/>
    <lineage>
        <taxon>Eukaryota</taxon>
        <taxon>Metazoa</taxon>
        <taxon>Spiralia</taxon>
        <taxon>Lophotrochozoa</taxon>
        <taxon>Platyhelminthes</taxon>
        <taxon>Monogenea</taxon>
        <taxon>Polyopisthocotylea</taxon>
        <taxon>Polystomatidea</taxon>
        <taxon>Polystomatidae</taxon>
        <taxon>Protopolystoma</taxon>
    </lineage>
</organism>
<dbReference type="InterPro" id="IPR002759">
    <property type="entry name" value="Pop5/Rpp14/Rnp2-like"/>
</dbReference>
<gene>
    <name evidence="3" type="ORF">PXEA_LOCUS15542</name>
</gene>
<protein>
    <submittedName>
        <fullName evidence="3">Uncharacterized protein</fullName>
    </submittedName>
</protein>
<proteinExistence type="inferred from homology"/>
<evidence type="ECO:0000313" key="3">
    <source>
        <dbReference type="EMBL" id="VEL22102.1"/>
    </source>
</evidence>
<dbReference type="Gene3D" id="3.30.70.3250">
    <property type="entry name" value="Ribonuclease P, Pop5 subunit"/>
    <property type="match status" value="1"/>
</dbReference>